<feature type="transmembrane region" description="Helical" evidence="7">
    <location>
        <begin position="383"/>
        <end position="406"/>
    </location>
</feature>
<evidence type="ECO:0000259" key="8">
    <source>
        <dbReference type="PROSITE" id="PS50850"/>
    </source>
</evidence>
<evidence type="ECO:0000256" key="6">
    <source>
        <dbReference type="ARBA" id="ARBA00023136"/>
    </source>
</evidence>
<dbReference type="PANTHER" id="PTHR48022:SF2">
    <property type="entry name" value="PLASTIDIC GLUCOSE TRANSPORTER 4"/>
    <property type="match status" value="1"/>
</dbReference>
<feature type="transmembrane region" description="Helical" evidence="7">
    <location>
        <begin position="153"/>
        <end position="176"/>
    </location>
</feature>
<dbReference type="Pfam" id="PF00083">
    <property type="entry name" value="Sugar_tr"/>
    <property type="match status" value="1"/>
</dbReference>
<organism evidence="9 10">
    <name type="scientific">Alicyclobacillus fodiniaquatilis</name>
    <dbReference type="NCBI Taxonomy" id="1661150"/>
    <lineage>
        <taxon>Bacteria</taxon>
        <taxon>Bacillati</taxon>
        <taxon>Bacillota</taxon>
        <taxon>Bacilli</taxon>
        <taxon>Bacillales</taxon>
        <taxon>Alicyclobacillaceae</taxon>
        <taxon>Alicyclobacillus</taxon>
    </lineage>
</organism>
<feature type="transmembrane region" description="Helical" evidence="7">
    <location>
        <begin position="348"/>
        <end position="371"/>
    </location>
</feature>
<feature type="transmembrane region" description="Helical" evidence="7">
    <location>
        <begin position="324"/>
        <end position="342"/>
    </location>
</feature>
<keyword evidence="10" id="KW-1185">Reference proteome</keyword>
<feature type="transmembrane region" description="Helical" evidence="7">
    <location>
        <begin position="93"/>
        <end position="112"/>
    </location>
</feature>
<dbReference type="Gene3D" id="1.20.1250.20">
    <property type="entry name" value="MFS general substrate transporter like domains"/>
    <property type="match status" value="1"/>
</dbReference>
<evidence type="ECO:0000313" key="9">
    <source>
        <dbReference type="EMBL" id="MFD1675566.1"/>
    </source>
</evidence>
<reference evidence="10" key="1">
    <citation type="journal article" date="2019" name="Int. J. Syst. Evol. Microbiol.">
        <title>The Global Catalogue of Microorganisms (GCM) 10K type strain sequencing project: providing services to taxonomists for standard genome sequencing and annotation.</title>
        <authorList>
            <consortium name="The Broad Institute Genomics Platform"/>
            <consortium name="The Broad Institute Genome Sequencing Center for Infectious Disease"/>
            <person name="Wu L."/>
            <person name="Ma J."/>
        </authorList>
    </citation>
    <scope>NUCLEOTIDE SEQUENCE [LARGE SCALE GENOMIC DNA]</scope>
    <source>
        <strain evidence="10">CGMCC 1.12286</strain>
    </source>
</reference>
<evidence type="ECO:0000256" key="4">
    <source>
        <dbReference type="ARBA" id="ARBA00022692"/>
    </source>
</evidence>
<dbReference type="InterPro" id="IPR020846">
    <property type="entry name" value="MFS_dom"/>
</dbReference>
<dbReference type="PROSITE" id="PS50850">
    <property type="entry name" value="MFS"/>
    <property type="match status" value="1"/>
</dbReference>
<dbReference type="SUPFAM" id="SSF103473">
    <property type="entry name" value="MFS general substrate transporter"/>
    <property type="match status" value="1"/>
</dbReference>
<evidence type="ECO:0000256" key="2">
    <source>
        <dbReference type="ARBA" id="ARBA00010992"/>
    </source>
</evidence>
<gene>
    <name evidence="9" type="ORF">ACFSB2_12760</name>
</gene>
<dbReference type="InterPro" id="IPR005829">
    <property type="entry name" value="Sugar_transporter_CS"/>
</dbReference>
<accession>A0ABW4JGL8</accession>
<keyword evidence="3" id="KW-0813">Transport</keyword>
<dbReference type="PANTHER" id="PTHR48022">
    <property type="entry name" value="PLASTIDIC GLUCOSE TRANSPORTER 4"/>
    <property type="match status" value="1"/>
</dbReference>
<sequence length="451" mass="48696">MLSKKATIGARVPKMNIEDAPLTSFHQRLTVYSSGGPFLDGYTLSIIGVALLQLGPRLDLGAVWSGLIGASALIGLFIGGFFGYVTDRVGRQLMYTVDLIVFIAGSIAQIFVGNAVELFILRLILGIAVGADYPIATSLLAEFAPRKHRGAMLGMQIVGWYVGATVAYIVGGLLIQFGGSEAWRWMLGSSAIPAIILVFMRKGTPESPRWLMSKGRKKEARKVVKEVFGENASVAEIAEDTQETSFRMVFSDGYLRRVLFVGLFEMFQVAPLFALYTFGPQVFKAYGIAQGGFANLGLIIISVLFLIGCIPALFLVNKMGRRPMIIWTFLAMTIGMLLLGLFPHGPLWIIFVGFFVYAIFSGGPNVLDWIYPNELFPTEIRGTAVGIATSISRIGAFVGTFILPIGLNTIGIGPTMMIGAIVTCAGLLVSIFMAPETTKKTLVEASSVDNG</sequence>
<keyword evidence="4 7" id="KW-0812">Transmembrane</keyword>
<feature type="transmembrane region" description="Helical" evidence="7">
    <location>
        <begin position="38"/>
        <end position="56"/>
    </location>
</feature>
<comment type="subcellular location">
    <subcellularLocation>
        <location evidence="1">Cell membrane</location>
        <topology evidence="1">Multi-pass membrane protein</topology>
    </subcellularLocation>
</comment>
<feature type="transmembrane region" description="Helical" evidence="7">
    <location>
        <begin position="62"/>
        <end position="86"/>
    </location>
</feature>
<feature type="transmembrane region" description="Helical" evidence="7">
    <location>
        <begin position="412"/>
        <end position="434"/>
    </location>
</feature>
<feature type="transmembrane region" description="Helical" evidence="7">
    <location>
        <begin position="254"/>
        <end position="276"/>
    </location>
</feature>
<dbReference type="RefSeq" id="WP_377943447.1">
    <property type="nucleotide sequence ID" value="NZ_JBHUCX010000029.1"/>
</dbReference>
<evidence type="ECO:0000256" key="1">
    <source>
        <dbReference type="ARBA" id="ARBA00004651"/>
    </source>
</evidence>
<dbReference type="EMBL" id="JBHUCX010000029">
    <property type="protein sequence ID" value="MFD1675566.1"/>
    <property type="molecule type" value="Genomic_DNA"/>
</dbReference>
<dbReference type="InterPro" id="IPR005828">
    <property type="entry name" value="MFS_sugar_transport-like"/>
</dbReference>
<feature type="transmembrane region" description="Helical" evidence="7">
    <location>
        <begin position="182"/>
        <end position="200"/>
    </location>
</feature>
<evidence type="ECO:0000256" key="7">
    <source>
        <dbReference type="SAM" id="Phobius"/>
    </source>
</evidence>
<feature type="transmembrane region" description="Helical" evidence="7">
    <location>
        <begin position="118"/>
        <end position="141"/>
    </location>
</feature>
<comment type="caution">
    <text evidence="9">The sequence shown here is derived from an EMBL/GenBank/DDBJ whole genome shotgun (WGS) entry which is preliminary data.</text>
</comment>
<evidence type="ECO:0000313" key="10">
    <source>
        <dbReference type="Proteomes" id="UP001597079"/>
    </source>
</evidence>
<dbReference type="PROSITE" id="PS00217">
    <property type="entry name" value="SUGAR_TRANSPORT_2"/>
    <property type="match status" value="1"/>
</dbReference>
<proteinExistence type="inferred from homology"/>
<evidence type="ECO:0000256" key="5">
    <source>
        <dbReference type="ARBA" id="ARBA00022989"/>
    </source>
</evidence>
<comment type="similarity">
    <text evidence="2">Belongs to the major facilitator superfamily. Sugar transporter (TC 2.A.1.1) family.</text>
</comment>
<protein>
    <submittedName>
        <fullName evidence="9">MFS transporter</fullName>
    </submittedName>
</protein>
<keyword evidence="6 7" id="KW-0472">Membrane</keyword>
<feature type="domain" description="Major facilitator superfamily (MFS) profile" evidence="8">
    <location>
        <begin position="29"/>
        <end position="438"/>
    </location>
</feature>
<evidence type="ECO:0000256" key="3">
    <source>
        <dbReference type="ARBA" id="ARBA00022448"/>
    </source>
</evidence>
<keyword evidence="5 7" id="KW-1133">Transmembrane helix</keyword>
<dbReference type="InterPro" id="IPR036259">
    <property type="entry name" value="MFS_trans_sf"/>
</dbReference>
<name>A0ABW4JGL8_9BACL</name>
<dbReference type="CDD" id="cd17316">
    <property type="entry name" value="MFS_SV2_like"/>
    <property type="match status" value="1"/>
</dbReference>
<dbReference type="Proteomes" id="UP001597079">
    <property type="component" value="Unassembled WGS sequence"/>
</dbReference>
<feature type="transmembrane region" description="Helical" evidence="7">
    <location>
        <begin position="296"/>
        <end position="317"/>
    </location>
</feature>
<dbReference type="InterPro" id="IPR050360">
    <property type="entry name" value="MFS_Sugar_Transporters"/>
</dbReference>